<reference evidence="1 2" key="1">
    <citation type="submission" date="2016-12" db="EMBL/GenBank/DDBJ databases">
        <title>Discovery of methanogenic haloarchaea.</title>
        <authorList>
            <person name="Sorokin D.Y."/>
            <person name="Makarova K.S."/>
            <person name="Abbas B."/>
            <person name="Ferrer M."/>
            <person name="Golyshin P.N."/>
        </authorList>
    </citation>
    <scope>NUCLEOTIDE SEQUENCE [LARGE SCALE GENOMIC DNA]</scope>
    <source>
        <strain evidence="1">AMET1</strain>
    </source>
</reference>
<comment type="caution">
    <text evidence="1">The sequence shown here is derived from an EMBL/GenBank/DDBJ whole genome shotgun (WGS) entry which is preliminary data.</text>
</comment>
<name>A0A1Y3GGN4_9EURY</name>
<evidence type="ECO:0000313" key="1">
    <source>
        <dbReference type="EMBL" id="OUJ19483.1"/>
    </source>
</evidence>
<dbReference type="AlphaFoldDB" id="A0A1Y3GGN4"/>
<keyword evidence="2" id="KW-1185">Reference proteome</keyword>
<organism evidence="1 2">
    <name type="scientific">Methanonatronarchaeum thermophilum</name>
    <dbReference type="NCBI Taxonomy" id="1927129"/>
    <lineage>
        <taxon>Archaea</taxon>
        <taxon>Methanobacteriati</taxon>
        <taxon>Methanobacteriota</taxon>
        <taxon>Methanonatronarchaeia</taxon>
        <taxon>Methanonatronarchaeales</taxon>
        <taxon>Methanonatronarchaeaceae</taxon>
        <taxon>Methanonatronarchaeum</taxon>
    </lineage>
</organism>
<dbReference type="Proteomes" id="UP000195137">
    <property type="component" value="Unassembled WGS sequence"/>
</dbReference>
<accession>A0A1Y3GGN4</accession>
<gene>
    <name evidence="1" type="ORF">AMET1_0154</name>
</gene>
<dbReference type="EMBL" id="MRZU01000002">
    <property type="protein sequence ID" value="OUJ19483.1"/>
    <property type="molecule type" value="Genomic_DNA"/>
</dbReference>
<protein>
    <submittedName>
        <fullName evidence="1">Fe-S-cluster containining protein</fullName>
    </submittedName>
</protein>
<sequence length="139" mass="16133">MEFLFRDSFVCRRCGRCCREYAGRFSLPRSQVLEWREKVFDSRFGRYPAIKFVSMDYTIQGVDGIFFHPETGEHLDFCPFLKCDETGGGVIGGVCSCLIYSDRPLGCRRYPFTGEFVDLSKTVCPVVRDIRSKLKKLRR</sequence>
<dbReference type="InterPro" id="IPR005358">
    <property type="entry name" value="Puta_zinc/iron-chelating_dom"/>
</dbReference>
<proteinExistence type="predicted"/>
<evidence type="ECO:0000313" key="2">
    <source>
        <dbReference type="Proteomes" id="UP000195137"/>
    </source>
</evidence>
<dbReference type="Pfam" id="PF03692">
    <property type="entry name" value="CxxCxxCC"/>
    <property type="match status" value="1"/>
</dbReference>